<evidence type="ECO:0000256" key="11">
    <source>
        <dbReference type="ARBA" id="ARBA00049085"/>
    </source>
</evidence>
<keyword evidence="14" id="KW-1185">Reference proteome</keyword>
<dbReference type="Pfam" id="PF08240">
    <property type="entry name" value="ADH_N"/>
    <property type="match status" value="1"/>
</dbReference>
<evidence type="ECO:0000256" key="6">
    <source>
        <dbReference type="ARBA" id="ARBA00037908"/>
    </source>
</evidence>
<comment type="catalytic activity">
    <reaction evidence="10">
        <text>2-deoxy-scyllo-inosamine + NAD(+) = 3-amino-2,3-dideoxy-scyllo-inosose + NADH + H(+)</text>
        <dbReference type="Rhea" id="RHEA:33883"/>
        <dbReference type="ChEBI" id="CHEBI:15378"/>
        <dbReference type="ChEBI" id="CHEBI:57540"/>
        <dbReference type="ChEBI" id="CHEBI:57945"/>
        <dbReference type="ChEBI" id="CHEBI:65002"/>
        <dbReference type="ChEBI" id="CHEBI:65003"/>
        <dbReference type="EC" id="1.1.1.329"/>
    </reaction>
</comment>
<reference evidence="13 14" key="1">
    <citation type="submission" date="2024-09" db="EMBL/GenBank/DDBJ databases">
        <authorList>
            <person name="Sun Q."/>
            <person name="Mori K."/>
        </authorList>
    </citation>
    <scope>NUCLEOTIDE SEQUENCE [LARGE SCALE GENOMIC DNA]</scope>
    <source>
        <strain evidence="13 14">JCM 10918</strain>
    </source>
</reference>
<dbReference type="InterPro" id="IPR011032">
    <property type="entry name" value="GroES-like_sf"/>
</dbReference>
<comment type="pathway">
    <text evidence="6">Metabolic intermediate biosynthesis; 2-deoxystreptamine biosynthesis; 2-deoxystreptamine from D-glucose 6-phosphate: step 3/4.</text>
</comment>
<evidence type="ECO:0000256" key="8">
    <source>
        <dbReference type="ARBA" id="ARBA00039102"/>
    </source>
</evidence>
<keyword evidence="4" id="KW-0560">Oxidoreductase</keyword>
<comment type="similarity">
    <text evidence="7">Belongs to the zinc-containing alcohol dehydrogenase family. DOIA dehydrogenase subfamily.</text>
</comment>
<organism evidence="13 14">
    <name type="scientific">Streptomyces thermocoprophilus</name>
    <dbReference type="NCBI Taxonomy" id="78356"/>
    <lineage>
        <taxon>Bacteria</taxon>
        <taxon>Bacillati</taxon>
        <taxon>Actinomycetota</taxon>
        <taxon>Actinomycetes</taxon>
        <taxon>Kitasatosporales</taxon>
        <taxon>Streptomycetaceae</taxon>
        <taxon>Streptomyces</taxon>
    </lineage>
</organism>
<evidence type="ECO:0000256" key="7">
    <source>
        <dbReference type="ARBA" id="ARBA00038004"/>
    </source>
</evidence>
<dbReference type="InterPro" id="IPR013154">
    <property type="entry name" value="ADH-like_N"/>
</dbReference>
<dbReference type="InterPro" id="IPR050129">
    <property type="entry name" value="Zn_alcohol_dh"/>
</dbReference>
<dbReference type="PROSITE" id="PS00059">
    <property type="entry name" value="ADH_ZINC"/>
    <property type="match status" value="1"/>
</dbReference>
<evidence type="ECO:0000313" key="13">
    <source>
        <dbReference type="EMBL" id="MFB9736509.1"/>
    </source>
</evidence>
<dbReference type="EC" id="1.1.1.329" evidence="8"/>
<comment type="caution">
    <text evidence="13">The sequence shown here is derived from an EMBL/GenBank/DDBJ whole genome shotgun (WGS) entry which is preliminary data.</text>
</comment>
<evidence type="ECO:0000256" key="2">
    <source>
        <dbReference type="ARBA" id="ARBA00022723"/>
    </source>
</evidence>
<dbReference type="PANTHER" id="PTHR43401">
    <property type="entry name" value="L-THREONINE 3-DEHYDROGENASE"/>
    <property type="match status" value="1"/>
</dbReference>
<dbReference type="Proteomes" id="UP001589703">
    <property type="component" value="Unassembled WGS sequence"/>
</dbReference>
<evidence type="ECO:0000313" key="14">
    <source>
        <dbReference type="Proteomes" id="UP001589703"/>
    </source>
</evidence>
<dbReference type="Gene3D" id="3.90.180.10">
    <property type="entry name" value="Medium-chain alcohol dehydrogenases, catalytic domain"/>
    <property type="match status" value="1"/>
</dbReference>
<name>A0ABV5VFB3_9ACTN</name>
<feature type="domain" description="Alcohol dehydrogenase-like N-terminal" evidence="12">
    <location>
        <begin position="23"/>
        <end position="133"/>
    </location>
</feature>
<accession>A0ABV5VFB3</accession>
<keyword evidence="3" id="KW-0862">Zinc</keyword>
<proteinExistence type="inferred from homology"/>
<evidence type="ECO:0000256" key="3">
    <source>
        <dbReference type="ARBA" id="ARBA00022833"/>
    </source>
</evidence>
<evidence type="ECO:0000256" key="9">
    <source>
        <dbReference type="ARBA" id="ARBA00039387"/>
    </source>
</evidence>
<dbReference type="InterPro" id="IPR002328">
    <property type="entry name" value="ADH_Zn_CS"/>
</dbReference>
<gene>
    <name evidence="13" type="ORF">ACFFRO_15460</name>
</gene>
<evidence type="ECO:0000256" key="10">
    <source>
        <dbReference type="ARBA" id="ARBA00048685"/>
    </source>
</evidence>
<sequence length="251" mass="25982">MMAALITGRGSVDMVCMDDPAPGPRDVVVAVAACGLCPTDRMLLGGDLAPELPLVPGHEFAGEVVAVGRDVTEPTVGDRVAVDPVLNCGTCRSCRRGGRGRRCERVGVIGVTAPGGAAEFAVVPAANCVLLPEHVSAYDATLIEPLSRALRAYRALRRRPPGKGAPAHGEGAVGLMVRELARNANSLGLTEPMQPSGISDGDAFVRAVELFSRGVLDPDDFIGDRLPLSSCAEALRNLPTGGAARSRCSPP</sequence>
<dbReference type="PANTHER" id="PTHR43401:SF5">
    <property type="entry name" value="ALCOHOL DEHYDROGENASE-RELATED"/>
    <property type="match status" value="1"/>
</dbReference>
<evidence type="ECO:0000259" key="12">
    <source>
        <dbReference type="Pfam" id="PF08240"/>
    </source>
</evidence>
<comment type="function">
    <text evidence="5">Catalyzes the oxidation of 2-deoxy-scyllo-inosamine (DOIA) with NAD(+) or NADP(+), forming 3-amino-2,3-dideoxy-scyllo-inosose (amino-DOI).</text>
</comment>
<keyword evidence="2" id="KW-0479">Metal-binding</keyword>
<dbReference type="RefSeq" id="WP_385859107.1">
    <property type="nucleotide sequence ID" value="NZ_JBHMAR010000016.1"/>
</dbReference>
<dbReference type="EMBL" id="JBHMAR010000016">
    <property type="protein sequence ID" value="MFB9736509.1"/>
    <property type="molecule type" value="Genomic_DNA"/>
</dbReference>
<evidence type="ECO:0000256" key="5">
    <source>
        <dbReference type="ARBA" id="ARBA00037678"/>
    </source>
</evidence>
<dbReference type="SUPFAM" id="SSF50129">
    <property type="entry name" value="GroES-like"/>
    <property type="match status" value="1"/>
</dbReference>
<protein>
    <recommendedName>
        <fullName evidence="9">2-deoxy-scyllo-inosamine dehydrogenase</fullName>
        <ecNumber evidence="8">1.1.1.329</ecNumber>
    </recommendedName>
</protein>
<comment type="catalytic activity">
    <reaction evidence="11">
        <text>2-deoxy-scyllo-inosamine + NADP(+) = 3-amino-2,3-dideoxy-scyllo-inosose + NADPH + H(+)</text>
        <dbReference type="Rhea" id="RHEA:33879"/>
        <dbReference type="ChEBI" id="CHEBI:15378"/>
        <dbReference type="ChEBI" id="CHEBI:57783"/>
        <dbReference type="ChEBI" id="CHEBI:58349"/>
        <dbReference type="ChEBI" id="CHEBI:65002"/>
        <dbReference type="ChEBI" id="CHEBI:65003"/>
        <dbReference type="EC" id="1.1.1.329"/>
    </reaction>
</comment>
<evidence type="ECO:0000256" key="1">
    <source>
        <dbReference type="ARBA" id="ARBA00001947"/>
    </source>
</evidence>
<comment type="cofactor">
    <cofactor evidence="1">
        <name>Zn(2+)</name>
        <dbReference type="ChEBI" id="CHEBI:29105"/>
    </cofactor>
</comment>
<evidence type="ECO:0000256" key="4">
    <source>
        <dbReference type="ARBA" id="ARBA00023002"/>
    </source>
</evidence>